<dbReference type="EMBL" id="BAAAEU010000032">
    <property type="protein sequence ID" value="GAA0724883.1"/>
    <property type="molecule type" value="Genomic_DNA"/>
</dbReference>
<dbReference type="PANTHER" id="PTHR47053">
    <property type="entry name" value="MUREIN DD-ENDOPEPTIDASE MEPH-RELATED"/>
    <property type="match status" value="1"/>
</dbReference>
<dbReference type="InterPro" id="IPR000064">
    <property type="entry name" value="NLP_P60_dom"/>
</dbReference>
<evidence type="ECO:0000256" key="2">
    <source>
        <dbReference type="ARBA" id="ARBA00022670"/>
    </source>
</evidence>
<evidence type="ECO:0000256" key="1">
    <source>
        <dbReference type="ARBA" id="ARBA00007074"/>
    </source>
</evidence>
<proteinExistence type="inferred from homology"/>
<dbReference type="PROSITE" id="PS51935">
    <property type="entry name" value="NLPC_P60"/>
    <property type="match status" value="1"/>
</dbReference>
<sequence>MDASSAIASTAMPASGAFLPSEESAQPAQAATASTEPAPAGTRLRKLLTDFAVTLRDIRYRRGGREPSTGFDCSGFVHYVFRHSVGQDLPSDSASQFAAGAKVDRADMKTGDLVFFHTRGKRVSHVGIYLGDGRFIHSPSTGKRVSIDRLDESYWSRRFIGAKRPNGLS</sequence>
<dbReference type="Pfam" id="PF00877">
    <property type="entry name" value="NLPC_P60"/>
    <property type="match status" value="1"/>
</dbReference>
<dbReference type="Proteomes" id="UP001501523">
    <property type="component" value="Unassembled WGS sequence"/>
</dbReference>
<evidence type="ECO:0000259" key="6">
    <source>
        <dbReference type="PROSITE" id="PS51935"/>
    </source>
</evidence>
<evidence type="ECO:0000256" key="5">
    <source>
        <dbReference type="SAM" id="MobiDB-lite"/>
    </source>
</evidence>
<accession>A0ABN1J027</accession>
<feature type="compositionally biased region" description="Low complexity" evidence="5">
    <location>
        <begin position="20"/>
        <end position="39"/>
    </location>
</feature>
<dbReference type="InterPro" id="IPR038765">
    <property type="entry name" value="Papain-like_cys_pep_sf"/>
</dbReference>
<comment type="similarity">
    <text evidence="1">Belongs to the peptidase C40 family.</text>
</comment>
<evidence type="ECO:0000313" key="7">
    <source>
        <dbReference type="EMBL" id="GAA0724883.1"/>
    </source>
</evidence>
<dbReference type="InterPro" id="IPR051202">
    <property type="entry name" value="Peptidase_C40"/>
</dbReference>
<keyword evidence="4" id="KW-0788">Thiol protease</keyword>
<keyword evidence="2" id="KW-0645">Protease</keyword>
<dbReference type="PANTHER" id="PTHR47053:SF1">
    <property type="entry name" value="MUREIN DD-ENDOPEPTIDASE MEPH-RELATED"/>
    <property type="match status" value="1"/>
</dbReference>
<gene>
    <name evidence="7" type="ORF">GCM10009105_37890</name>
</gene>
<evidence type="ECO:0000313" key="8">
    <source>
        <dbReference type="Proteomes" id="UP001501523"/>
    </source>
</evidence>
<protein>
    <recommendedName>
        <fullName evidence="6">NlpC/P60 domain-containing protein</fullName>
    </recommendedName>
</protein>
<organism evidence="7 8">
    <name type="scientific">Dokdonella soli</name>
    <dbReference type="NCBI Taxonomy" id="529810"/>
    <lineage>
        <taxon>Bacteria</taxon>
        <taxon>Pseudomonadati</taxon>
        <taxon>Pseudomonadota</taxon>
        <taxon>Gammaproteobacteria</taxon>
        <taxon>Lysobacterales</taxon>
        <taxon>Rhodanobacteraceae</taxon>
        <taxon>Dokdonella</taxon>
    </lineage>
</organism>
<reference evidence="7 8" key="1">
    <citation type="journal article" date="2019" name="Int. J. Syst. Evol. Microbiol.">
        <title>The Global Catalogue of Microorganisms (GCM) 10K type strain sequencing project: providing services to taxonomists for standard genome sequencing and annotation.</title>
        <authorList>
            <consortium name="The Broad Institute Genomics Platform"/>
            <consortium name="The Broad Institute Genome Sequencing Center for Infectious Disease"/>
            <person name="Wu L."/>
            <person name="Ma J."/>
        </authorList>
    </citation>
    <scope>NUCLEOTIDE SEQUENCE [LARGE SCALE GENOMIC DNA]</scope>
    <source>
        <strain evidence="7 8">JCM 15421</strain>
    </source>
</reference>
<feature type="domain" description="NlpC/P60" evidence="6">
    <location>
        <begin position="42"/>
        <end position="166"/>
    </location>
</feature>
<evidence type="ECO:0000256" key="3">
    <source>
        <dbReference type="ARBA" id="ARBA00022801"/>
    </source>
</evidence>
<evidence type="ECO:0000256" key="4">
    <source>
        <dbReference type="ARBA" id="ARBA00022807"/>
    </source>
</evidence>
<dbReference type="SUPFAM" id="SSF54001">
    <property type="entry name" value="Cysteine proteinases"/>
    <property type="match status" value="1"/>
</dbReference>
<keyword evidence="8" id="KW-1185">Reference proteome</keyword>
<dbReference type="RefSeq" id="WP_343794150.1">
    <property type="nucleotide sequence ID" value="NZ_BAAAEU010000032.1"/>
</dbReference>
<name>A0ABN1J027_9GAMM</name>
<feature type="region of interest" description="Disordered" evidence="5">
    <location>
        <begin position="18"/>
        <end position="39"/>
    </location>
</feature>
<comment type="caution">
    <text evidence="7">The sequence shown here is derived from an EMBL/GenBank/DDBJ whole genome shotgun (WGS) entry which is preliminary data.</text>
</comment>
<keyword evidence="3" id="KW-0378">Hydrolase</keyword>
<dbReference type="Gene3D" id="3.90.1720.10">
    <property type="entry name" value="endopeptidase domain like (from Nostoc punctiforme)"/>
    <property type="match status" value="1"/>
</dbReference>